<feature type="domain" description="Calcineurin-like phosphoesterase" evidence="2">
    <location>
        <begin position="1"/>
        <end position="175"/>
    </location>
</feature>
<comment type="similarity">
    <text evidence="1">Belongs to the metallophosphoesterase superfamily. YfcE family.</text>
</comment>
<gene>
    <name evidence="3" type="ORF">ENL40_05310</name>
</gene>
<keyword evidence="1" id="KW-0479">Metal-binding</keyword>
<dbReference type="GO" id="GO:0046872">
    <property type="term" value="F:metal ion binding"/>
    <property type="evidence" value="ECO:0007669"/>
    <property type="project" value="UniProtKB-KW"/>
</dbReference>
<dbReference type="EC" id="3.1.4.-" evidence="1"/>
<dbReference type="AlphaFoldDB" id="A0A7C5P6V1"/>
<comment type="caution">
    <text evidence="3">The sequence shown here is derived from an EMBL/GenBank/DDBJ whole genome shotgun (WGS) entry which is preliminary data.</text>
</comment>
<comment type="cofactor">
    <cofactor evidence="1">
        <name>a divalent metal cation</name>
        <dbReference type="ChEBI" id="CHEBI:60240"/>
    </cofactor>
</comment>
<accession>A0A7C5P6V1</accession>
<dbReference type="PANTHER" id="PTHR37523">
    <property type="entry name" value="METALLOPHOSPHOESTERASE"/>
    <property type="match status" value="1"/>
</dbReference>
<dbReference type="Proteomes" id="UP000886217">
    <property type="component" value="Unassembled WGS sequence"/>
</dbReference>
<evidence type="ECO:0000256" key="1">
    <source>
        <dbReference type="RuleBase" id="RU362039"/>
    </source>
</evidence>
<dbReference type="InterPro" id="IPR000979">
    <property type="entry name" value="Phosphodiesterase_MJ0936/Vps29"/>
</dbReference>
<dbReference type="Pfam" id="PF00149">
    <property type="entry name" value="Metallophos"/>
    <property type="match status" value="1"/>
</dbReference>
<name>A0A7C5P6V1_THELI</name>
<dbReference type="InterPro" id="IPR029052">
    <property type="entry name" value="Metallo-depent_PP-like"/>
</dbReference>
<dbReference type="InterPro" id="IPR004843">
    <property type="entry name" value="Calcineurin-like_PHP"/>
</dbReference>
<dbReference type="GO" id="GO:0016787">
    <property type="term" value="F:hydrolase activity"/>
    <property type="evidence" value="ECO:0007669"/>
    <property type="project" value="UniProtKB-UniRule"/>
</dbReference>
<dbReference type="SUPFAM" id="SSF56300">
    <property type="entry name" value="Metallo-dependent phosphatases"/>
    <property type="match status" value="1"/>
</dbReference>
<dbReference type="CDD" id="cd07392">
    <property type="entry name" value="MPP_PAE1087"/>
    <property type="match status" value="1"/>
</dbReference>
<sequence length="219" mass="24771">MRIIGITDIHGRANKVRELLEHLKGEELDLILIAGDITHFRGREAAYNILKEFMNFGKPFYAVMGNCDGRDILELLEELNIGLHNKRIEFNGVGITGIGGSNITPFSTIWEFSEEEIWEILVQNYKDRDIVLSHVPPKNTKVDKTFVGTHAGSKSLRKFIEEKQPPLVICGHIHEAIGVDEIGKSIIVNPGPLSRGHYAVIEFDEKEKRVVEITLERFS</sequence>
<dbReference type="PANTHER" id="PTHR37523:SF1">
    <property type="entry name" value="CALCINEURIN-LIKE PHOSPHOESTERASE DOMAIN-CONTAINING PROTEIN"/>
    <property type="match status" value="1"/>
</dbReference>
<dbReference type="NCBIfam" id="TIGR00040">
    <property type="entry name" value="yfcE"/>
    <property type="match status" value="1"/>
</dbReference>
<evidence type="ECO:0000313" key="3">
    <source>
        <dbReference type="EMBL" id="HHI00871.1"/>
    </source>
</evidence>
<dbReference type="EMBL" id="DRTU01000220">
    <property type="protein sequence ID" value="HHI00871.1"/>
    <property type="molecule type" value="Genomic_DNA"/>
</dbReference>
<protein>
    <recommendedName>
        <fullName evidence="1">Phosphoesterase</fullName>
        <ecNumber evidence="1">3.1.4.-</ecNumber>
    </recommendedName>
</protein>
<organism evidence="3">
    <name type="scientific">Thermococcus litoralis</name>
    <dbReference type="NCBI Taxonomy" id="2265"/>
    <lineage>
        <taxon>Archaea</taxon>
        <taxon>Methanobacteriati</taxon>
        <taxon>Methanobacteriota</taxon>
        <taxon>Thermococci</taxon>
        <taxon>Thermococcales</taxon>
        <taxon>Thermococcaceae</taxon>
        <taxon>Thermococcus</taxon>
    </lineage>
</organism>
<evidence type="ECO:0000259" key="2">
    <source>
        <dbReference type="Pfam" id="PF00149"/>
    </source>
</evidence>
<dbReference type="InterPro" id="IPR041733">
    <property type="entry name" value="PAE1087_MPP"/>
</dbReference>
<dbReference type="Gene3D" id="3.60.21.10">
    <property type="match status" value="1"/>
</dbReference>
<proteinExistence type="inferred from homology"/>
<reference evidence="3" key="1">
    <citation type="journal article" date="2020" name="mSystems">
        <title>Genome- and Community-Level Interaction Insights into Carbon Utilization and Element Cycling Functions of Hydrothermarchaeota in Hydrothermal Sediment.</title>
        <authorList>
            <person name="Zhou Z."/>
            <person name="Liu Y."/>
            <person name="Xu W."/>
            <person name="Pan J."/>
            <person name="Luo Z.H."/>
            <person name="Li M."/>
        </authorList>
    </citation>
    <scope>NUCLEOTIDE SEQUENCE [LARGE SCALE GENOMIC DNA]</scope>
    <source>
        <strain evidence="3">HyVt-93</strain>
    </source>
</reference>